<dbReference type="Pfam" id="PF01245">
    <property type="entry name" value="Ribosomal_L19"/>
    <property type="match status" value="1"/>
</dbReference>
<dbReference type="InterPro" id="IPR038657">
    <property type="entry name" value="Ribosomal_bL19_sf"/>
</dbReference>
<dbReference type="PANTHER" id="PTHR15680:SF9">
    <property type="entry name" value="LARGE RIBOSOMAL SUBUNIT PROTEIN BL19M"/>
    <property type="match status" value="1"/>
</dbReference>
<dbReference type="PRINTS" id="PR00061">
    <property type="entry name" value="RIBOSOMALL19"/>
</dbReference>
<comment type="similarity">
    <text evidence="2 6 7">Belongs to the bacterial ribosomal protein bL19 family.</text>
</comment>
<keyword evidence="4 6" id="KW-0687">Ribonucleoprotein</keyword>
<dbReference type="Gene3D" id="2.30.30.790">
    <property type="match status" value="1"/>
</dbReference>
<dbReference type="EMBL" id="BNJK01000001">
    <property type="protein sequence ID" value="GHO92131.1"/>
    <property type="molecule type" value="Genomic_DNA"/>
</dbReference>
<gene>
    <name evidence="6" type="primary">rplS</name>
    <name evidence="8" type="ORF">KSF_021790</name>
</gene>
<dbReference type="GO" id="GO:0022625">
    <property type="term" value="C:cytosolic large ribosomal subunit"/>
    <property type="evidence" value="ECO:0007669"/>
    <property type="project" value="TreeGrafter"/>
</dbReference>
<evidence type="ECO:0000256" key="6">
    <source>
        <dbReference type="HAMAP-Rule" id="MF_00402"/>
    </source>
</evidence>
<sequence length="155" mass="17191">MSKDGMADKQVVTKPAGRALLAAVENAQLRKDIPEIRSGDTVRLQVKVVEGTRERLQPFEGVVIRLRSGGVNANFTVRRITNGVGVERTFLLHSPRIEKIEVLRHARVRRKQLYYLRGLTGKAARLKEIRPLSSKQIAAKEAARAAAQTAKSANE</sequence>
<evidence type="ECO:0000256" key="7">
    <source>
        <dbReference type="RuleBase" id="RU000559"/>
    </source>
</evidence>
<dbReference type="NCBIfam" id="TIGR01024">
    <property type="entry name" value="rplS_bact"/>
    <property type="match status" value="1"/>
</dbReference>
<keyword evidence="9" id="KW-1185">Reference proteome</keyword>
<reference evidence="8" key="1">
    <citation type="submission" date="2020-10" db="EMBL/GenBank/DDBJ databases">
        <title>Taxonomic study of unclassified bacteria belonging to the class Ktedonobacteria.</title>
        <authorList>
            <person name="Yabe S."/>
            <person name="Wang C.M."/>
            <person name="Zheng Y."/>
            <person name="Sakai Y."/>
            <person name="Cavaletti L."/>
            <person name="Monciardini P."/>
            <person name="Donadio S."/>
        </authorList>
    </citation>
    <scope>NUCLEOTIDE SEQUENCE</scope>
    <source>
        <strain evidence="8">ID150040</strain>
    </source>
</reference>
<accession>A0A8J3IL08</accession>
<evidence type="ECO:0000256" key="5">
    <source>
        <dbReference type="ARBA" id="ARBA00035171"/>
    </source>
</evidence>
<dbReference type="SUPFAM" id="SSF50104">
    <property type="entry name" value="Translation proteins SH3-like domain"/>
    <property type="match status" value="1"/>
</dbReference>
<dbReference type="HAMAP" id="MF_00402">
    <property type="entry name" value="Ribosomal_bL19"/>
    <property type="match status" value="1"/>
</dbReference>
<comment type="caution">
    <text evidence="8">The sequence shown here is derived from an EMBL/GenBank/DDBJ whole genome shotgun (WGS) entry which is preliminary data.</text>
</comment>
<dbReference type="Proteomes" id="UP000597444">
    <property type="component" value="Unassembled WGS sequence"/>
</dbReference>
<dbReference type="InterPro" id="IPR001857">
    <property type="entry name" value="Ribosomal_bL19"/>
</dbReference>
<evidence type="ECO:0000256" key="4">
    <source>
        <dbReference type="ARBA" id="ARBA00023274"/>
    </source>
</evidence>
<dbReference type="InterPro" id="IPR008991">
    <property type="entry name" value="Translation_prot_SH3-like_sf"/>
</dbReference>
<keyword evidence="3 6" id="KW-0689">Ribosomal protein</keyword>
<evidence type="ECO:0000256" key="3">
    <source>
        <dbReference type="ARBA" id="ARBA00022980"/>
    </source>
</evidence>
<dbReference type="GO" id="GO:0003735">
    <property type="term" value="F:structural constituent of ribosome"/>
    <property type="evidence" value="ECO:0007669"/>
    <property type="project" value="InterPro"/>
</dbReference>
<dbReference type="PANTHER" id="PTHR15680">
    <property type="entry name" value="RIBOSOMAL PROTEIN L19"/>
    <property type="match status" value="1"/>
</dbReference>
<evidence type="ECO:0000256" key="2">
    <source>
        <dbReference type="ARBA" id="ARBA00005781"/>
    </source>
</evidence>
<evidence type="ECO:0000313" key="9">
    <source>
        <dbReference type="Proteomes" id="UP000597444"/>
    </source>
</evidence>
<name>A0A8J3IL08_9CHLR</name>
<dbReference type="AlphaFoldDB" id="A0A8J3IL08"/>
<dbReference type="GO" id="GO:0006412">
    <property type="term" value="P:translation"/>
    <property type="evidence" value="ECO:0007669"/>
    <property type="project" value="UniProtKB-UniRule"/>
</dbReference>
<protein>
    <recommendedName>
        <fullName evidence="5 6">Large ribosomal subunit protein bL19</fullName>
    </recommendedName>
</protein>
<proteinExistence type="inferred from homology"/>
<dbReference type="FunFam" id="2.30.30.790:FF:000001">
    <property type="entry name" value="50S ribosomal protein L19"/>
    <property type="match status" value="1"/>
</dbReference>
<evidence type="ECO:0000256" key="1">
    <source>
        <dbReference type="ARBA" id="ARBA00002349"/>
    </source>
</evidence>
<organism evidence="8 9">
    <name type="scientific">Reticulibacter mediterranei</name>
    <dbReference type="NCBI Taxonomy" id="2778369"/>
    <lineage>
        <taxon>Bacteria</taxon>
        <taxon>Bacillati</taxon>
        <taxon>Chloroflexota</taxon>
        <taxon>Ktedonobacteria</taxon>
        <taxon>Ktedonobacterales</taxon>
        <taxon>Reticulibacteraceae</taxon>
        <taxon>Reticulibacter</taxon>
    </lineage>
</organism>
<comment type="function">
    <text evidence="1 6 7">This protein is located at the 30S-50S ribosomal subunit interface and may play a role in the structure and function of the aminoacyl-tRNA binding site.</text>
</comment>
<evidence type="ECO:0000313" key="8">
    <source>
        <dbReference type="EMBL" id="GHO92131.1"/>
    </source>
</evidence>